<keyword evidence="5" id="KW-0175">Coiled coil</keyword>
<reference evidence="10" key="2">
    <citation type="journal article" date="2017" name="Nat. Plants">
        <title>The Aegilops tauschii genome reveals multiple impacts of transposons.</title>
        <authorList>
            <person name="Zhao G."/>
            <person name="Zou C."/>
            <person name="Li K."/>
            <person name="Wang K."/>
            <person name="Li T."/>
            <person name="Gao L."/>
            <person name="Zhang X."/>
            <person name="Wang H."/>
            <person name="Yang Z."/>
            <person name="Liu X."/>
            <person name="Jiang W."/>
            <person name="Mao L."/>
            <person name="Kong X."/>
            <person name="Jiao Y."/>
            <person name="Jia J."/>
        </authorList>
    </citation>
    <scope>NUCLEOTIDE SEQUENCE [LARGE SCALE GENOMIC DNA]</scope>
    <source>
        <strain evidence="10">cv. AL8/78</strain>
    </source>
</reference>
<evidence type="ECO:0000256" key="1">
    <source>
        <dbReference type="ARBA" id="ARBA00010128"/>
    </source>
</evidence>
<dbReference type="FunFam" id="3.40.30.10:FF:000016">
    <property type="entry name" value="Glutathione S-transferase F2"/>
    <property type="match status" value="1"/>
</dbReference>
<evidence type="ECO:0000256" key="6">
    <source>
        <dbReference type="SAM" id="MobiDB-lite"/>
    </source>
</evidence>
<dbReference type="Pfam" id="PF00043">
    <property type="entry name" value="GST_C"/>
    <property type="match status" value="1"/>
</dbReference>
<evidence type="ECO:0000313" key="9">
    <source>
        <dbReference type="EnsemblPlants" id="AET4Gv20778900.1"/>
    </source>
</evidence>
<dbReference type="InterPro" id="IPR036282">
    <property type="entry name" value="Glutathione-S-Trfase_C_sf"/>
</dbReference>
<dbReference type="FunFam" id="1.20.1050.10:FF:000103">
    <property type="entry name" value="Glutathione S-transferase F9"/>
    <property type="match status" value="1"/>
</dbReference>
<proteinExistence type="inferred from homology"/>
<evidence type="ECO:0000256" key="3">
    <source>
        <dbReference type="ARBA" id="ARBA00022679"/>
    </source>
</evidence>
<feature type="compositionally biased region" description="Basic and acidic residues" evidence="6">
    <location>
        <begin position="340"/>
        <end position="357"/>
    </location>
</feature>
<feature type="coiled-coil region" evidence="5">
    <location>
        <begin position="234"/>
        <end position="261"/>
    </location>
</feature>
<accession>A0A453J3Z7</accession>
<dbReference type="Gene3D" id="3.40.30.10">
    <property type="entry name" value="Glutaredoxin"/>
    <property type="match status" value="1"/>
</dbReference>
<dbReference type="InterPro" id="IPR004045">
    <property type="entry name" value="Glutathione_S-Trfase_N"/>
</dbReference>
<keyword evidence="10" id="KW-1185">Reference proteome</keyword>
<dbReference type="AlphaFoldDB" id="A0A453J3Z7"/>
<feature type="domain" description="GST N-terminal" evidence="7">
    <location>
        <begin position="67"/>
        <end position="148"/>
    </location>
</feature>
<reference evidence="9" key="5">
    <citation type="journal article" date="2021" name="G3 (Bethesda)">
        <title>Aegilops tauschii genome assembly Aet v5.0 features greater sequence contiguity and improved annotation.</title>
        <authorList>
            <person name="Wang L."/>
            <person name="Zhu T."/>
            <person name="Rodriguez J.C."/>
            <person name="Deal K.R."/>
            <person name="Dubcovsky J."/>
            <person name="McGuire P.E."/>
            <person name="Lux T."/>
            <person name="Spannagl M."/>
            <person name="Mayer K.F.X."/>
            <person name="Baldrich P."/>
            <person name="Meyers B.C."/>
            <person name="Huo N."/>
            <person name="Gu Y.Q."/>
            <person name="Zhou H."/>
            <person name="Devos K.M."/>
            <person name="Bennetzen J.L."/>
            <person name="Unver T."/>
            <person name="Budak H."/>
            <person name="Gulick P.J."/>
            <person name="Galiba G."/>
            <person name="Kalapos B."/>
            <person name="Nelson D.R."/>
            <person name="Li P."/>
            <person name="You F.M."/>
            <person name="Luo M.C."/>
            <person name="Dvorak J."/>
        </authorList>
    </citation>
    <scope>NUCLEOTIDE SEQUENCE [LARGE SCALE GENOMIC DNA]</scope>
    <source>
        <strain evidence="9">cv. AL8/78</strain>
    </source>
</reference>
<organism evidence="9 10">
    <name type="scientific">Aegilops tauschii subsp. strangulata</name>
    <name type="common">Goatgrass</name>
    <dbReference type="NCBI Taxonomy" id="200361"/>
    <lineage>
        <taxon>Eukaryota</taxon>
        <taxon>Viridiplantae</taxon>
        <taxon>Streptophyta</taxon>
        <taxon>Embryophyta</taxon>
        <taxon>Tracheophyta</taxon>
        <taxon>Spermatophyta</taxon>
        <taxon>Magnoliopsida</taxon>
        <taxon>Liliopsida</taxon>
        <taxon>Poales</taxon>
        <taxon>Poaceae</taxon>
        <taxon>BOP clade</taxon>
        <taxon>Pooideae</taxon>
        <taxon>Triticodae</taxon>
        <taxon>Triticeae</taxon>
        <taxon>Triticinae</taxon>
        <taxon>Aegilops</taxon>
    </lineage>
</organism>
<dbReference type="SFLD" id="SFLDS00019">
    <property type="entry name" value="Glutathione_Transferase_(cytos"/>
    <property type="match status" value="1"/>
</dbReference>
<keyword evidence="3" id="KW-0808">Transferase</keyword>
<evidence type="ECO:0000313" key="10">
    <source>
        <dbReference type="Proteomes" id="UP000015105"/>
    </source>
</evidence>
<dbReference type="EC" id="2.5.1.18" evidence="2"/>
<reference evidence="9" key="3">
    <citation type="journal article" date="2017" name="Nature">
        <title>Genome sequence of the progenitor of the wheat D genome Aegilops tauschii.</title>
        <authorList>
            <person name="Luo M.C."/>
            <person name="Gu Y.Q."/>
            <person name="Puiu D."/>
            <person name="Wang H."/>
            <person name="Twardziok S.O."/>
            <person name="Deal K.R."/>
            <person name="Huo N."/>
            <person name="Zhu T."/>
            <person name="Wang L."/>
            <person name="Wang Y."/>
            <person name="McGuire P.E."/>
            <person name="Liu S."/>
            <person name="Long H."/>
            <person name="Ramasamy R.K."/>
            <person name="Rodriguez J.C."/>
            <person name="Van S.L."/>
            <person name="Yuan L."/>
            <person name="Wang Z."/>
            <person name="Xia Z."/>
            <person name="Xiao L."/>
            <person name="Anderson O.D."/>
            <person name="Ouyang S."/>
            <person name="Liang Y."/>
            <person name="Zimin A.V."/>
            <person name="Pertea G."/>
            <person name="Qi P."/>
            <person name="Bennetzen J.L."/>
            <person name="Dai X."/>
            <person name="Dawson M.W."/>
            <person name="Muller H.G."/>
            <person name="Kugler K."/>
            <person name="Rivarola-Duarte L."/>
            <person name="Spannagl M."/>
            <person name="Mayer K.F.X."/>
            <person name="Lu F.H."/>
            <person name="Bevan M.W."/>
            <person name="Leroy P."/>
            <person name="Li P."/>
            <person name="You F.M."/>
            <person name="Sun Q."/>
            <person name="Liu Z."/>
            <person name="Lyons E."/>
            <person name="Wicker T."/>
            <person name="Salzberg S.L."/>
            <person name="Devos K.M."/>
            <person name="Dvorak J."/>
        </authorList>
    </citation>
    <scope>NUCLEOTIDE SEQUENCE [LARGE SCALE GENOMIC DNA]</scope>
    <source>
        <strain evidence="9">cv. AL8/78</strain>
    </source>
</reference>
<dbReference type="SUPFAM" id="SSF52833">
    <property type="entry name" value="Thioredoxin-like"/>
    <property type="match status" value="1"/>
</dbReference>
<dbReference type="Proteomes" id="UP000015105">
    <property type="component" value="Chromosome 4D"/>
</dbReference>
<dbReference type="GO" id="GO:0004364">
    <property type="term" value="F:glutathione transferase activity"/>
    <property type="evidence" value="ECO:0007669"/>
    <property type="project" value="UniProtKB-EC"/>
</dbReference>
<feature type="region of interest" description="Disordered" evidence="6">
    <location>
        <begin position="317"/>
        <end position="388"/>
    </location>
</feature>
<evidence type="ECO:0000256" key="5">
    <source>
        <dbReference type="SAM" id="Coils"/>
    </source>
</evidence>
<name>A0A453J3Z7_AEGTS</name>
<evidence type="ECO:0000259" key="8">
    <source>
        <dbReference type="PROSITE" id="PS50405"/>
    </source>
</evidence>
<dbReference type="EnsemblPlants" id="AET4Gv20778900.1">
    <property type="protein sequence ID" value="AET4Gv20778900.1"/>
    <property type="gene ID" value="AET4Gv20778900"/>
</dbReference>
<reference evidence="10" key="1">
    <citation type="journal article" date="2014" name="Science">
        <title>Ancient hybridizations among the ancestral genomes of bread wheat.</title>
        <authorList>
            <consortium name="International Wheat Genome Sequencing Consortium,"/>
            <person name="Marcussen T."/>
            <person name="Sandve S.R."/>
            <person name="Heier L."/>
            <person name="Spannagl M."/>
            <person name="Pfeifer M."/>
            <person name="Jakobsen K.S."/>
            <person name="Wulff B.B."/>
            <person name="Steuernagel B."/>
            <person name="Mayer K.F."/>
            <person name="Olsen O.A."/>
        </authorList>
    </citation>
    <scope>NUCLEOTIDE SEQUENCE [LARGE SCALE GENOMIC DNA]</scope>
    <source>
        <strain evidence="10">cv. AL8/78</strain>
    </source>
</reference>
<evidence type="ECO:0000256" key="4">
    <source>
        <dbReference type="ARBA" id="ARBA00047960"/>
    </source>
</evidence>
<feature type="domain" description="GST C-terminal" evidence="8">
    <location>
        <begin position="156"/>
        <end position="322"/>
    </location>
</feature>
<protein>
    <recommendedName>
        <fullName evidence="2">glutathione transferase</fullName>
        <ecNumber evidence="2">2.5.1.18</ecNumber>
    </recommendedName>
</protein>
<dbReference type="PANTHER" id="PTHR43900">
    <property type="entry name" value="GLUTATHIONE S-TRANSFERASE RHO"/>
    <property type="match status" value="1"/>
</dbReference>
<dbReference type="Pfam" id="PF02798">
    <property type="entry name" value="GST_N"/>
    <property type="match status" value="1"/>
</dbReference>
<sequence>LFTSFSPLIFPGFRFTLRQARHFVPLLWQLYKHTTQQSKPGIAHTFAAFQFSPELSLHTPVECITMASVKVFGSPMSAEVARVLMCLFEKDVEFQLIRVDAYRGPKRMPQYLKLQPLGEALTFEDGSLTLSESRGILRHISHKYAMQGNPDLIGTGALERASIEQWLQTEAQSFDEPSAQMVYSLAFLPPAMPQKLNNDDGDGNGNGNNGTRAVVNASAKRVTAAGAAKEEEMRKMFEKSQRELEKLLDIYEQRLEEAEYLAGDKFTIADLSHLPNADRLAADPRSRRMFQRRKNVSRWWDKVSQREAWAYVKSLQRPPTSNGAGAGAAAAQNQQQPRSGEARDGSSDIHNYQRDQYADASDGGSNYQRSQYGEHSDYQQSRTGDARY</sequence>
<reference evidence="9" key="4">
    <citation type="submission" date="2019-03" db="UniProtKB">
        <authorList>
            <consortium name="EnsemblPlants"/>
        </authorList>
    </citation>
    <scope>IDENTIFICATION</scope>
</reference>
<dbReference type="GO" id="GO:0006749">
    <property type="term" value="P:glutathione metabolic process"/>
    <property type="evidence" value="ECO:0007669"/>
    <property type="project" value="TreeGrafter"/>
</dbReference>
<evidence type="ECO:0000259" key="7">
    <source>
        <dbReference type="PROSITE" id="PS50404"/>
    </source>
</evidence>
<evidence type="ECO:0000256" key="2">
    <source>
        <dbReference type="ARBA" id="ARBA00012452"/>
    </source>
</evidence>
<feature type="compositionally biased region" description="Low complexity" evidence="6">
    <location>
        <begin position="327"/>
        <end position="336"/>
    </location>
</feature>
<dbReference type="InterPro" id="IPR010987">
    <property type="entry name" value="Glutathione-S-Trfase_C-like"/>
</dbReference>
<dbReference type="PANTHER" id="PTHR43900:SF38">
    <property type="entry name" value="GLUTATHIONE S-TRANSFERASE, N-TERMINAL DOMAIN CONTAINING PROTEIN, EXPRESSED"/>
    <property type="match status" value="1"/>
</dbReference>
<dbReference type="InterPro" id="IPR036249">
    <property type="entry name" value="Thioredoxin-like_sf"/>
</dbReference>
<dbReference type="GO" id="GO:0005737">
    <property type="term" value="C:cytoplasm"/>
    <property type="evidence" value="ECO:0007669"/>
    <property type="project" value="TreeGrafter"/>
</dbReference>
<dbReference type="PROSITE" id="PS50405">
    <property type="entry name" value="GST_CTER"/>
    <property type="match status" value="1"/>
</dbReference>
<feature type="compositionally biased region" description="Polar residues" evidence="6">
    <location>
        <begin position="378"/>
        <end position="388"/>
    </location>
</feature>
<dbReference type="InterPro" id="IPR040079">
    <property type="entry name" value="Glutathione_S-Trfase"/>
</dbReference>
<dbReference type="GO" id="GO:0043295">
    <property type="term" value="F:glutathione binding"/>
    <property type="evidence" value="ECO:0007669"/>
    <property type="project" value="TreeGrafter"/>
</dbReference>
<dbReference type="InterPro" id="IPR004046">
    <property type="entry name" value="GST_C"/>
</dbReference>
<comment type="catalytic activity">
    <reaction evidence="4">
        <text>RX + glutathione = an S-substituted glutathione + a halide anion + H(+)</text>
        <dbReference type="Rhea" id="RHEA:16437"/>
        <dbReference type="ChEBI" id="CHEBI:15378"/>
        <dbReference type="ChEBI" id="CHEBI:16042"/>
        <dbReference type="ChEBI" id="CHEBI:17792"/>
        <dbReference type="ChEBI" id="CHEBI:57925"/>
        <dbReference type="ChEBI" id="CHEBI:90779"/>
        <dbReference type="EC" id="2.5.1.18"/>
    </reaction>
</comment>
<dbReference type="SUPFAM" id="SSF47616">
    <property type="entry name" value="GST C-terminal domain-like"/>
    <property type="match status" value="1"/>
</dbReference>
<comment type="similarity">
    <text evidence="1">Belongs to the GST superfamily. Phi family.</text>
</comment>
<dbReference type="PROSITE" id="PS50404">
    <property type="entry name" value="GST_NTER"/>
    <property type="match status" value="1"/>
</dbReference>
<dbReference type="Gramene" id="AET4Gv20778900.1">
    <property type="protein sequence ID" value="AET4Gv20778900.1"/>
    <property type="gene ID" value="AET4Gv20778900"/>
</dbReference>
<dbReference type="Gene3D" id="1.20.1050.10">
    <property type="match status" value="1"/>
</dbReference>
<dbReference type="SFLD" id="SFLDG00358">
    <property type="entry name" value="Main_(cytGST)"/>
    <property type="match status" value="1"/>
</dbReference>
<dbReference type="STRING" id="200361.A0A453J3Z7"/>